<sequence length="554" mass="61501">MSYGYNNNSQYPPPGGYAPPPPPPAGGYSELPPQPYYPPPQSYYPPPQSHYPPPQQQQQQPPPPPQGFDNNNNYSGGGDFKGAKKYTHKPKFHDLWAAALFLAQLALFAVIAALFVKALPSSAFKSSGNKQQRTRDFYSWPTMVMWLCVLLASVAFSVAYLAMMQMFARQMLVVSFWFAVVSMVGTGVYYLAAKIWFAGAIMVIFGVLYALMWFSWRHRIPFSKLVLETVCRITRRFPATIVTSLAFLALQAAYSALWSLAFAGSFKHMEKYQSCSTHTDRNGRQYQSCSNPRQILAWVFMVISFYWTTGVIINVLHTTICGTFATFYFFEGSPYGYPSRNPTLSSLKRALTTSFGSICFGSLVVAVIQTIRAIFNAIRSQNDDNLAAQLLGCCIDCILGCIEGIVRFFNKYAYVEIAIYGKSFVQAARDTWTLLTDRGVEALVNDSLVGNVLQMGAFLCASLVALVAWLYITITKPEYNVSGSYTAPIIIAAFVMAMGMFMVLLKPIDSGAATTFVCLAEDPDAMARNNPRLFAMVAEVYPQVVRGVRAPDVF</sequence>
<feature type="transmembrane region" description="Helical" evidence="8">
    <location>
        <begin position="95"/>
        <end position="116"/>
    </location>
</feature>
<keyword evidence="11" id="KW-1185">Reference proteome</keyword>
<dbReference type="PANTHER" id="PTHR12385:SF4">
    <property type="entry name" value="PROTEIN PNS1"/>
    <property type="match status" value="1"/>
</dbReference>
<accession>A0A9W8LG76</accession>
<feature type="transmembrane region" description="Helical" evidence="8">
    <location>
        <begin position="237"/>
        <end position="261"/>
    </location>
</feature>
<evidence type="ECO:0000256" key="9">
    <source>
        <dbReference type="SAM" id="MobiDB-lite"/>
    </source>
</evidence>
<dbReference type="EMBL" id="JANBUL010000276">
    <property type="protein sequence ID" value="KAJ2777671.1"/>
    <property type="molecule type" value="Genomic_DNA"/>
</dbReference>
<feature type="region of interest" description="Disordered" evidence="9">
    <location>
        <begin position="1"/>
        <end position="75"/>
    </location>
</feature>
<comment type="subcellular location">
    <subcellularLocation>
        <location evidence="8">Cell membrane</location>
        <topology evidence="8">Multi-pass membrane protein</topology>
    </subcellularLocation>
    <subcellularLocation>
        <location evidence="2">Membrane</location>
        <topology evidence="2">Multi-pass membrane protein</topology>
    </subcellularLocation>
</comment>
<feature type="transmembrane region" description="Helical" evidence="8">
    <location>
        <begin position="196"/>
        <end position="216"/>
    </location>
</feature>
<evidence type="ECO:0000313" key="11">
    <source>
        <dbReference type="Proteomes" id="UP001140217"/>
    </source>
</evidence>
<evidence type="ECO:0000256" key="4">
    <source>
        <dbReference type="ARBA" id="ARBA00015388"/>
    </source>
</evidence>
<evidence type="ECO:0000256" key="5">
    <source>
        <dbReference type="ARBA" id="ARBA00022692"/>
    </source>
</evidence>
<reference evidence="10" key="1">
    <citation type="submission" date="2022-07" db="EMBL/GenBank/DDBJ databases">
        <title>Phylogenomic reconstructions and comparative analyses of Kickxellomycotina fungi.</title>
        <authorList>
            <person name="Reynolds N.K."/>
            <person name="Stajich J.E."/>
            <person name="Barry K."/>
            <person name="Grigoriev I.V."/>
            <person name="Crous P."/>
            <person name="Smith M.E."/>
        </authorList>
    </citation>
    <scope>NUCLEOTIDE SEQUENCE</scope>
    <source>
        <strain evidence="10">NBRC 105414</strain>
    </source>
</reference>
<feature type="compositionally biased region" description="Pro residues" evidence="9">
    <location>
        <begin position="11"/>
        <end position="25"/>
    </location>
</feature>
<name>A0A9W8LG76_9FUNG</name>
<dbReference type="GO" id="GO:0005886">
    <property type="term" value="C:plasma membrane"/>
    <property type="evidence" value="ECO:0007669"/>
    <property type="project" value="UniProtKB-SubCell"/>
</dbReference>
<keyword evidence="7 8" id="KW-0472">Membrane</keyword>
<keyword evidence="6 8" id="KW-1133">Transmembrane helix</keyword>
<dbReference type="AlphaFoldDB" id="A0A9W8LG76"/>
<protein>
    <recommendedName>
        <fullName evidence="4 8">Protein PNS1</fullName>
    </recommendedName>
</protein>
<comment type="similarity">
    <text evidence="3 8">Belongs to the CTL (choline transporter-like) family.</text>
</comment>
<evidence type="ECO:0000256" key="3">
    <source>
        <dbReference type="ARBA" id="ARBA00007168"/>
    </source>
</evidence>
<dbReference type="Proteomes" id="UP001140217">
    <property type="component" value="Unassembled WGS sequence"/>
</dbReference>
<dbReference type="Pfam" id="PF04515">
    <property type="entry name" value="Choline_transpo"/>
    <property type="match status" value="1"/>
</dbReference>
<keyword evidence="5 8" id="KW-0812">Transmembrane</keyword>
<evidence type="ECO:0000256" key="7">
    <source>
        <dbReference type="ARBA" id="ARBA00023136"/>
    </source>
</evidence>
<dbReference type="OrthoDB" id="44736at2759"/>
<comment type="caution">
    <text evidence="10">The sequence shown here is derived from an EMBL/GenBank/DDBJ whole genome shotgun (WGS) entry which is preliminary data.</text>
</comment>
<feature type="transmembrane region" description="Helical" evidence="8">
    <location>
        <begin position="484"/>
        <end position="505"/>
    </location>
</feature>
<dbReference type="GO" id="GO:0022857">
    <property type="term" value="F:transmembrane transporter activity"/>
    <property type="evidence" value="ECO:0007669"/>
    <property type="project" value="UniProtKB-UniRule"/>
</dbReference>
<gene>
    <name evidence="10" type="primary">PNS1</name>
    <name evidence="10" type="ORF">H4R18_005032</name>
</gene>
<evidence type="ECO:0000256" key="1">
    <source>
        <dbReference type="ARBA" id="ARBA00002957"/>
    </source>
</evidence>
<evidence type="ECO:0000256" key="6">
    <source>
        <dbReference type="ARBA" id="ARBA00022989"/>
    </source>
</evidence>
<dbReference type="InterPro" id="IPR007603">
    <property type="entry name" value="Choline_transptr-like"/>
</dbReference>
<comment type="function">
    <text evidence="1 8">Probably involved in transport through the plasma membrane.</text>
</comment>
<organism evidence="10 11">
    <name type="scientific">Coemansia javaensis</name>
    <dbReference type="NCBI Taxonomy" id="2761396"/>
    <lineage>
        <taxon>Eukaryota</taxon>
        <taxon>Fungi</taxon>
        <taxon>Fungi incertae sedis</taxon>
        <taxon>Zoopagomycota</taxon>
        <taxon>Kickxellomycotina</taxon>
        <taxon>Kickxellomycetes</taxon>
        <taxon>Kickxellales</taxon>
        <taxon>Kickxellaceae</taxon>
        <taxon>Coemansia</taxon>
    </lineage>
</organism>
<feature type="compositionally biased region" description="Pro residues" evidence="9">
    <location>
        <begin position="32"/>
        <end position="66"/>
    </location>
</feature>
<proteinExistence type="inferred from homology"/>
<dbReference type="PANTHER" id="PTHR12385">
    <property type="entry name" value="CHOLINE TRANSPORTER-LIKE (SLC FAMILY 44)"/>
    <property type="match status" value="1"/>
</dbReference>
<feature type="compositionally biased region" description="Polar residues" evidence="9">
    <location>
        <begin position="1"/>
        <end position="10"/>
    </location>
</feature>
<feature type="transmembrane region" description="Helical" evidence="8">
    <location>
        <begin position="448"/>
        <end position="472"/>
    </location>
</feature>
<feature type="transmembrane region" description="Helical" evidence="8">
    <location>
        <begin position="351"/>
        <end position="375"/>
    </location>
</feature>
<feature type="transmembrane region" description="Helical" evidence="8">
    <location>
        <begin position="143"/>
        <end position="164"/>
    </location>
</feature>
<feature type="transmembrane region" description="Helical" evidence="8">
    <location>
        <begin position="171"/>
        <end position="190"/>
    </location>
</feature>
<evidence type="ECO:0000313" key="10">
    <source>
        <dbReference type="EMBL" id="KAJ2777671.1"/>
    </source>
</evidence>
<evidence type="ECO:0000256" key="8">
    <source>
        <dbReference type="RuleBase" id="RU368066"/>
    </source>
</evidence>
<feature type="transmembrane region" description="Helical" evidence="8">
    <location>
        <begin position="305"/>
        <end position="330"/>
    </location>
</feature>
<evidence type="ECO:0000256" key="2">
    <source>
        <dbReference type="ARBA" id="ARBA00004141"/>
    </source>
</evidence>